<dbReference type="OrthoDB" id="10329168at2759"/>
<evidence type="ECO:0000313" key="1">
    <source>
        <dbReference type="EMBL" id="VVC27349.1"/>
    </source>
</evidence>
<dbReference type="Proteomes" id="UP000325440">
    <property type="component" value="Unassembled WGS sequence"/>
</dbReference>
<organism evidence="1 2">
    <name type="scientific">Cinara cedri</name>
    <dbReference type="NCBI Taxonomy" id="506608"/>
    <lineage>
        <taxon>Eukaryota</taxon>
        <taxon>Metazoa</taxon>
        <taxon>Ecdysozoa</taxon>
        <taxon>Arthropoda</taxon>
        <taxon>Hexapoda</taxon>
        <taxon>Insecta</taxon>
        <taxon>Pterygota</taxon>
        <taxon>Neoptera</taxon>
        <taxon>Paraneoptera</taxon>
        <taxon>Hemiptera</taxon>
        <taxon>Sternorrhyncha</taxon>
        <taxon>Aphidomorpha</taxon>
        <taxon>Aphidoidea</taxon>
        <taxon>Aphididae</taxon>
        <taxon>Lachninae</taxon>
        <taxon>Cinara</taxon>
    </lineage>
</organism>
<keyword evidence="2" id="KW-1185">Reference proteome</keyword>
<evidence type="ECO:0000313" key="2">
    <source>
        <dbReference type="Proteomes" id="UP000325440"/>
    </source>
</evidence>
<protein>
    <submittedName>
        <fullName evidence="1">Uncharacterized protein</fullName>
    </submittedName>
</protein>
<proteinExistence type="predicted"/>
<accession>A0A5E4M7I1</accession>
<sequence>MRTGPGVHYPIKWVYIRKNLPLRVIEEFENWKKVCDIGEDCGWIKGTLLSNKRYVMIKEDTFGYKKQSIDSTIAMKLDKFVIMGIEKCSEDKCLLVASKRKAWVQKEFIWGIE</sequence>
<dbReference type="EMBL" id="CABPRJ010000095">
    <property type="protein sequence ID" value="VVC27349.1"/>
    <property type="molecule type" value="Genomic_DNA"/>
</dbReference>
<name>A0A5E4M7I1_9HEMI</name>
<dbReference type="InterPro" id="IPR010466">
    <property type="entry name" value="DUF1058"/>
</dbReference>
<dbReference type="Pfam" id="PF06347">
    <property type="entry name" value="SH3_4"/>
    <property type="match status" value="1"/>
</dbReference>
<reference evidence="1 2" key="1">
    <citation type="submission" date="2019-08" db="EMBL/GenBank/DDBJ databases">
        <authorList>
            <person name="Alioto T."/>
            <person name="Alioto T."/>
            <person name="Gomez Garrido J."/>
        </authorList>
    </citation>
    <scope>NUCLEOTIDE SEQUENCE [LARGE SCALE GENOMIC DNA]</scope>
</reference>
<dbReference type="AlphaFoldDB" id="A0A5E4M7I1"/>
<gene>
    <name evidence="1" type="ORF">CINCED_3A006495</name>
</gene>